<dbReference type="Gene3D" id="3.30.9.10">
    <property type="entry name" value="D-Amino Acid Oxidase, subunit A, domain 2"/>
    <property type="match status" value="1"/>
</dbReference>
<keyword evidence="5" id="KW-1185">Reference proteome</keyword>
<dbReference type="EC" id="1.4.99.6" evidence="4"/>
<evidence type="ECO:0000313" key="4">
    <source>
        <dbReference type="EMBL" id="SIT43326.1"/>
    </source>
</evidence>
<dbReference type="EMBL" id="CYGY02000035">
    <property type="protein sequence ID" value="SIT43326.1"/>
    <property type="molecule type" value="Genomic_DNA"/>
</dbReference>
<dbReference type="Pfam" id="PF01266">
    <property type="entry name" value="DAO"/>
    <property type="match status" value="1"/>
</dbReference>
<comment type="caution">
    <text evidence="4">The sequence shown here is derived from an EMBL/GenBank/DDBJ whole genome shotgun (WGS) entry which is preliminary data.</text>
</comment>
<dbReference type="InterPro" id="IPR006076">
    <property type="entry name" value="FAD-dep_OxRdtase"/>
</dbReference>
<evidence type="ECO:0000313" key="5">
    <source>
        <dbReference type="Proteomes" id="UP000195569"/>
    </source>
</evidence>
<evidence type="ECO:0000256" key="2">
    <source>
        <dbReference type="ARBA" id="ARBA00023002"/>
    </source>
</evidence>
<organism evidence="4 5">
    <name type="scientific">Paraburkholderia piptadeniae</name>
    <dbReference type="NCBI Taxonomy" id="1701573"/>
    <lineage>
        <taxon>Bacteria</taxon>
        <taxon>Pseudomonadati</taxon>
        <taxon>Pseudomonadota</taxon>
        <taxon>Betaproteobacteria</taxon>
        <taxon>Burkholderiales</taxon>
        <taxon>Burkholderiaceae</taxon>
        <taxon>Paraburkholderia</taxon>
    </lineage>
</organism>
<name>A0A1N7S7G1_9BURK</name>
<dbReference type="PANTHER" id="PTHR13847">
    <property type="entry name" value="SARCOSINE DEHYDROGENASE-RELATED"/>
    <property type="match status" value="1"/>
</dbReference>
<proteinExistence type="inferred from homology"/>
<gene>
    <name evidence="4" type="ORF">BN2476_350044</name>
</gene>
<sequence>MFSLPACDGRGTRGHFVFRSSDIGAGSARLRKQALPRTAAVLSILNGAMPGDSFDCYHSAFHQIGAAWAAIHAAPHVTHTEYAWPHARPGQLELTMDVIVIGGGIVGVATAYQLRAAGHRVCVVERHATVAQGATYGHGGTLLPTSLDVWFGPTFMQHRQAAKSGVIKKTGFNGPVREFIRKLATLAEPDAFKKQFALLRPLIESARESLADIEHHFNLEFEQSKGQLYLVRSAQDWELTEPALELLRQFEVPHHVLSPQECQDIEHSIPLEPHFAGGVLIEGEGTANCPLFAKLIKQTLDAQGGVQFQCGREVTGIRLDNQRAAVELAPANGESARSREVDVISADAVVVAAGVGSLALLQKLKLDLPLHPLRLHNLVAPIAREEFAPHTTVIDAVKRITITRSNHRLRIAGGAVLQSASQTKQPLPEPLTKEALALLGQATHDWVPGSARISAALPWEGVKLLSPDGLPVTGNALHPRLFVNAGHGPVGWGLAFGTGKLIANLVSGAPSELPPDTIAALRPERFGA</sequence>
<comment type="similarity">
    <text evidence="1">Belongs to the DadA oxidoreductase family.</text>
</comment>
<dbReference type="AlphaFoldDB" id="A0A1N7S7G1"/>
<dbReference type="GO" id="GO:0005737">
    <property type="term" value="C:cytoplasm"/>
    <property type="evidence" value="ECO:0007669"/>
    <property type="project" value="TreeGrafter"/>
</dbReference>
<evidence type="ECO:0000259" key="3">
    <source>
        <dbReference type="Pfam" id="PF01266"/>
    </source>
</evidence>
<dbReference type="GO" id="GO:0055130">
    <property type="term" value="P:D-alanine catabolic process"/>
    <property type="evidence" value="ECO:0007669"/>
    <property type="project" value="TreeGrafter"/>
</dbReference>
<feature type="domain" description="FAD dependent oxidoreductase" evidence="3">
    <location>
        <begin position="97"/>
        <end position="505"/>
    </location>
</feature>
<accession>A0A1N7S7G1</accession>
<dbReference type="GO" id="GO:0005886">
    <property type="term" value="C:plasma membrane"/>
    <property type="evidence" value="ECO:0007669"/>
    <property type="project" value="TreeGrafter"/>
</dbReference>
<dbReference type="Proteomes" id="UP000195569">
    <property type="component" value="Unassembled WGS sequence"/>
</dbReference>
<evidence type="ECO:0000256" key="1">
    <source>
        <dbReference type="ARBA" id="ARBA00009410"/>
    </source>
</evidence>
<dbReference type="Gene3D" id="3.50.50.60">
    <property type="entry name" value="FAD/NAD(P)-binding domain"/>
    <property type="match status" value="2"/>
</dbReference>
<keyword evidence="2 4" id="KW-0560">Oxidoreductase</keyword>
<dbReference type="SUPFAM" id="SSF51905">
    <property type="entry name" value="FAD/NAD(P)-binding domain"/>
    <property type="match status" value="1"/>
</dbReference>
<dbReference type="GO" id="GO:0008718">
    <property type="term" value="F:D-amino-acid dehydrogenase activity"/>
    <property type="evidence" value="ECO:0007669"/>
    <property type="project" value="TreeGrafter"/>
</dbReference>
<protein>
    <submittedName>
        <fullName evidence="4">D-amino acid dehydrogenase small subunit</fullName>
        <ecNumber evidence="4">1.4.99.6</ecNumber>
    </submittedName>
</protein>
<dbReference type="InterPro" id="IPR036188">
    <property type="entry name" value="FAD/NAD-bd_sf"/>
</dbReference>
<reference evidence="4" key="1">
    <citation type="submission" date="2016-12" db="EMBL/GenBank/DDBJ databases">
        <authorList>
            <person name="Moulin L."/>
        </authorList>
    </citation>
    <scope>NUCLEOTIDE SEQUENCE [LARGE SCALE GENOMIC DNA]</scope>
    <source>
        <strain evidence="4">STM 7183</strain>
    </source>
</reference>
<dbReference type="PANTHER" id="PTHR13847:SF280">
    <property type="entry name" value="D-AMINO ACID DEHYDROGENASE"/>
    <property type="match status" value="1"/>
</dbReference>